<dbReference type="EMBL" id="JBHFNT010000004">
    <property type="protein sequence ID" value="MFB2832984.1"/>
    <property type="molecule type" value="Genomic_DNA"/>
</dbReference>
<dbReference type="RefSeq" id="WP_413275459.1">
    <property type="nucleotide sequence ID" value="NZ_JBHFNT010000004.1"/>
</dbReference>
<name>A0ABV4WD39_9CYAN</name>
<comment type="caution">
    <text evidence="1">The sequence shown here is derived from an EMBL/GenBank/DDBJ whole genome shotgun (WGS) entry which is preliminary data.</text>
</comment>
<evidence type="ECO:0000313" key="1">
    <source>
        <dbReference type="EMBL" id="MFB2832984.1"/>
    </source>
</evidence>
<accession>A0ABV4WD39</accession>
<keyword evidence="2" id="KW-1185">Reference proteome</keyword>
<organism evidence="1 2">
    <name type="scientific">Floridaenema evergladense BLCC-F167</name>
    <dbReference type="NCBI Taxonomy" id="3153639"/>
    <lineage>
        <taxon>Bacteria</taxon>
        <taxon>Bacillati</taxon>
        <taxon>Cyanobacteriota</taxon>
        <taxon>Cyanophyceae</taxon>
        <taxon>Oscillatoriophycideae</taxon>
        <taxon>Aerosakkonematales</taxon>
        <taxon>Aerosakkonemataceae</taxon>
        <taxon>Floridanema</taxon>
        <taxon>Floridanema evergladense</taxon>
    </lineage>
</organism>
<evidence type="ECO:0008006" key="3">
    <source>
        <dbReference type="Google" id="ProtNLM"/>
    </source>
</evidence>
<dbReference type="Proteomes" id="UP001576780">
    <property type="component" value="Unassembled WGS sequence"/>
</dbReference>
<proteinExistence type="predicted"/>
<protein>
    <recommendedName>
        <fullName evidence="3">Minor tail protein</fullName>
    </recommendedName>
</protein>
<reference evidence="1 2" key="1">
    <citation type="submission" date="2024-09" db="EMBL/GenBank/DDBJ databases">
        <title>Floridaenema gen nov. (Aerosakkonemataceae, Aerosakkonematales ord. nov., Cyanobacteria) from benthic tropical and subtropical fresh waters, with the description of four new species.</title>
        <authorList>
            <person name="Moretto J.A."/>
            <person name="Berthold D.E."/>
            <person name="Lefler F.W."/>
            <person name="Huang I.-S."/>
            <person name="Laughinghouse H. IV."/>
        </authorList>
    </citation>
    <scope>NUCLEOTIDE SEQUENCE [LARGE SCALE GENOMIC DNA]</scope>
    <source>
        <strain evidence="1 2">BLCC-F167</strain>
    </source>
</reference>
<evidence type="ECO:0000313" key="2">
    <source>
        <dbReference type="Proteomes" id="UP001576780"/>
    </source>
</evidence>
<sequence>MITGKGKILLAKPEDDILYVGRWSAFSFGKEVEFKEAKAWPFSGGSQQIIDSEVGSTTYTLKLTTQSVNKLDLSHILDVKMATSTSVNFPVSMQTTVPATPFEVVVSGLTADQNVQVFLVDDTNPKFLEQVTTAPAAAGEYQITAGKIVFNSTEAGKTVIYRYVKAFTSVETLGVENATSYGYFEYSGIIEGPRMPSKSILHLGKIKLKGSFELAVADDVPSLELEYSIATPTGWNLPYRVGFGVAV</sequence>
<gene>
    <name evidence="1" type="ORF">ACE1CA_00465</name>
</gene>